<reference evidence="1" key="1">
    <citation type="journal article" date="2014" name="Front. Microbiol.">
        <title>High frequency of phylogenetically diverse reductive dehalogenase-homologous genes in deep subseafloor sedimentary metagenomes.</title>
        <authorList>
            <person name="Kawai M."/>
            <person name="Futagami T."/>
            <person name="Toyoda A."/>
            <person name="Takaki Y."/>
            <person name="Nishi S."/>
            <person name="Hori S."/>
            <person name="Arai W."/>
            <person name="Tsubouchi T."/>
            <person name="Morono Y."/>
            <person name="Uchiyama I."/>
            <person name="Ito T."/>
            <person name="Fujiyama A."/>
            <person name="Inagaki F."/>
            <person name="Takami H."/>
        </authorList>
    </citation>
    <scope>NUCLEOTIDE SEQUENCE</scope>
    <source>
        <strain evidence="1">Expedition CK06-06</strain>
    </source>
</reference>
<name>X1TEW4_9ZZZZ</name>
<sequence length="33" mass="3898">LYTSLTYKLLSKSWNLLRVNNTLAFVILYNTSF</sequence>
<organism evidence="1">
    <name type="scientific">marine sediment metagenome</name>
    <dbReference type="NCBI Taxonomy" id="412755"/>
    <lineage>
        <taxon>unclassified sequences</taxon>
        <taxon>metagenomes</taxon>
        <taxon>ecological metagenomes</taxon>
    </lineage>
</organism>
<accession>X1TEW4</accession>
<gene>
    <name evidence="1" type="ORF">S12H4_30426</name>
</gene>
<comment type="caution">
    <text evidence="1">The sequence shown here is derived from an EMBL/GenBank/DDBJ whole genome shotgun (WGS) entry which is preliminary data.</text>
</comment>
<dbReference type="AlphaFoldDB" id="X1TEW4"/>
<protein>
    <submittedName>
        <fullName evidence="1">Uncharacterized protein</fullName>
    </submittedName>
</protein>
<evidence type="ECO:0000313" key="1">
    <source>
        <dbReference type="EMBL" id="GAI89906.1"/>
    </source>
</evidence>
<proteinExistence type="predicted"/>
<feature type="non-terminal residue" evidence="1">
    <location>
        <position position="1"/>
    </location>
</feature>
<dbReference type="EMBL" id="BARW01017646">
    <property type="protein sequence ID" value="GAI89906.1"/>
    <property type="molecule type" value="Genomic_DNA"/>
</dbReference>